<keyword evidence="2" id="KW-1185">Reference proteome</keyword>
<protein>
    <submittedName>
        <fullName evidence="1">Uncharacterized protein</fullName>
    </submittedName>
</protein>
<sequence length="173" mass="20293">MLEKFLLIVAILVAFVVGYESLSDIGVFNERGTFKELVLDEYLNKASGKTFDEISITNHNSRDYERRSSKDITVINDFLSNFNKFQIVETKETSYFKYTIYLSNNDTMENIVIHILGDNLLFVNINHLAIKEDKEKKIKTYKLVDNRHTYKIVNDSIDFNYLNQLFYSLSEDE</sequence>
<evidence type="ECO:0000313" key="2">
    <source>
        <dbReference type="Proteomes" id="UP000013378"/>
    </source>
</evidence>
<comment type="caution">
    <text evidence="1">The sequence shown here is derived from an EMBL/GenBank/DDBJ whole genome shotgun (WGS) entry which is preliminary data.</text>
</comment>
<dbReference type="EMBL" id="ARZA01000256">
    <property type="protein sequence ID" value="EOC99673.1"/>
    <property type="molecule type" value="Genomic_DNA"/>
</dbReference>
<gene>
    <name evidence="1" type="ORF">L21TH_2316</name>
</gene>
<dbReference type="OrthoDB" id="1965841at2"/>
<organism evidence="1 2">
    <name type="scientific">Caldisalinibacter kiritimatiensis</name>
    <dbReference type="NCBI Taxonomy" id="1304284"/>
    <lineage>
        <taxon>Bacteria</taxon>
        <taxon>Bacillati</taxon>
        <taxon>Bacillota</taxon>
        <taxon>Tissierellia</taxon>
        <taxon>Tissierellales</taxon>
        <taxon>Thermohalobacteraceae</taxon>
        <taxon>Caldisalinibacter</taxon>
    </lineage>
</organism>
<accession>R1CSJ0</accession>
<dbReference type="AlphaFoldDB" id="R1CSJ0"/>
<evidence type="ECO:0000313" key="1">
    <source>
        <dbReference type="EMBL" id="EOC99673.1"/>
    </source>
</evidence>
<name>R1CSJ0_9FIRM</name>
<dbReference type="Proteomes" id="UP000013378">
    <property type="component" value="Unassembled WGS sequence"/>
</dbReference>
<dbReference type="RefSeq" id="WP_006316503.1">
    <property type="nucleotide sequence ID" value="NZ_ARZA01000256.1"/>
</dbReference>
<dbReference type="STRING" id="1304284.L21TH_2316"/>
<reference evidence="1 2" key="1">
    <citation type="journal article" date="2015" name="Geomicrobiol. J.">
        <title>Caldisalinibacter kiritimatiensis gen. nov., sp. nov., a moderately thermohalophilic thiosulfate-reducing bacterium from a hypersaline microbial mat.</title>
        <authorList>
            <person name="Ben Hania W."/>
            <person name="Joseph M."/>
            <person name="Fiebig A."/>
            <person name="Bunk B."/>
            <person name="Klenk H.-P."/>
            <person name="Fardeau M.-L."/>
            <person name="Spring S."/>
        </authorList>
    </citation>
    <scope>NUCLEOTIDE SEQUENCE [LARGE SCALE GENOMIC DNA]</scope>
    <source>
        <strain evidence="1 2">L21-TH-D2</strain>
    </source>
</reference>
<proteinExistence type="predicted"/>